<keyword evidence="3" id="KW-1185">Reference proteome</keyword>
<reference evidence="2 3" key="1">
    <citation type="journal article" date="2022" name="bioRxiv">
        <title>Genomics of Preaxostyla Flagellates Illuminates Evolutionary Transitions and the Path Towards Mitochondrial Loss.</title>
        <authorList>
            <person name="Novak L.V.F."/>
            <person name="Treitli S.C."/>
            <person name="Pyrih J."/>
            <person name="Halakuc P."/>
            <person name="Pipaliya S.V."/>
            <person name="Vacek V."/>
            <person name="Brzon O."/>
            <person name="Soukal P."/>
            <person name="Eme L."/>
            <person name="Dacks J.B."/>
            <person name="Karnkowska A."/>
            <person name="Elias M."/>
            <person name="Hampl V."/>
        </authorList>
    </citation>
    <scope>NUCLEOTIDE SEQUENCE [LARGE SCALE GENOMIC DNA]</scope>
    <source>
        <strain evidence="2">NAU3</strain>
        <tissue evidence="2">Gut</tissue>
    </source>
</reference>
<evidence type="ECO:0000256" key="1">
    <source>
        <dbReference type="SAM" id="Phobius"/>
    </source>
</evidence>
<gene>
    <name evidence="2" type="ORF">BLNAU_18301</name>
</gene>
<keyword evidence="1" id="KW-0812">Transmembrane</keyword>
<organism evidence="2 3">
    <name type="scientific">Blattamonas nauphoetae</name>
    <dbReference type="NCBI Taxonomy" id="2049346"/>
    <lineage>
        <taxon>Eukaryota</taxon>
        <taxon>Metamonada</taxon>
        <taxon>Preaxostyla</taxon>
        <taxon>Oxymonadida</taxon>
        <taxon>Blattamonas</taxon>
    </lineage>
</organism>
<keyword evidence="1" id="KW-1133">Transmembrane helix</keyword>
<accession>A0ABQ9X4R7</accession>
<evidence type="ECO:0000313" key="3">
    <source>
        <dbReference type="Proteomes" id="UP001281761"/>
    </source>
</evidence>
<name>A0ABQ9X4R7_9EUKA</name>
<feature type="transmembrane region" description="Helical" evidence="1">
    <location>
        <begin position="241"/>
        <end position="259"/>
    </location>
</feature>
<dbReference type="Proteomes" id="UP001281761">
    <property type="component" value="Unassembled WGS sequence"/>
</dbReference>
<comment type="caution">
    <text evidence="2">The sequence shown here is derived from an EMBL/GenBank/DDBJ whole genome shotgun (WGS) entry which is preliminary data.</text>
</comment>
<sequence length="467" mass="53998">MPCIGIILTTLARISLFTHLLIAYNSAVALYTVVQRDPPALTLLPSPIFPSSSPHQQYSGLSFLAALSKRLRIVFSEFQANLPTDPSHLPKYAQLTNNDPFIDTCSLDFCSLSFLLPTFLLITSPPIEVDLEIIDKLILFVKEALTTILTNISNIDNLIASLPSDSSPTTRSVSEGDTQLTGSLKHLKNEYYRFQDNVWRFFVNVTFCLTDPHKSSFQTIILDDPSFPDLILNTLKLTHNYLTWHTIIAITNIVILFPWMREKFMTVNLVGRMFETVNFLSLPLSESNTLFQLTRFIVNMLTPIGDDDGAQFEQYPLIRVSVFDPAKEFITVIFHNSDKLLLDEQEQTHFESHLCWIHIKIKNMELRSDEHDADFVSELVKWEMRVMVEMENEDHFLIVFHGMLNRTWEWKRDQREREKGREVVLREEGWDDSFELRVVGIEVDTHQDIQSVARQFRIERALNVNEL</sequence>
<protein>
    <submittedName>
        <fullName evidence="2">Uncharacterized protein</fullName>
    </submittedName>
</protein>
<dbReference type="EMBL" id="JARBJD010000219">
    <property type="protein sequence ID" value="KAK2946771.1"/>
    <property type="molecule type" value="Genomic_DNA"/>
</dbReference>
<evidence type="ECO:0000313" key="2">
    <source>
        <dbReference type="EMBL" id="KAK2946771.1"/>
    </source>
</evidence>
<proteinExistence type="predicted"/>
<keyword evidence="1" id="KW-0472">Membrane</keyword>